<dbReference type="PROSITE" id="PS51257">
    <property type="entry name" value="PROKAR_LIPOPROTEIN"/>
    <property type="match status" value="1"/>
</dbReference>
<proteinExistence type="predicted"/>
<evidence type="ECO:0000256" key="2">
    <source>
        <dbReference type="SAM" id="SignalP"/>
    </source>
</evidence>
<dbReference type="OrthoDB" id="128043at2"/>
<keyword evidence="2" id="KW-0732">Signal</keyword>
<dbReference type="Proteomes" id="UP000282028">
    <property type="component" value="Unassembled WGS sequence"/>
</dbReference>
<comment type="caution">
    <text evidence="3">The sequence shown here is derived from an EMBL/GenBank/DDBJ whole genome shotgun (WGS) entry which is preliminary data.</text>
</comment>
<reference evidence="3 4" key="1">
    <citation type="submission" date="2018-10" db="EMBL/GenBank/DDBJ databases">
        <title>Phylogenomics of Brevibacillus.</title>
        <authorList>
            <person name="Dunlap C."/>
        </authorList>
    </citation>
    <scope>NUCLEOTIDE SEQUENCE [LARGE SCALE GENOMIC DNA]</scope>
    <source>
        <strain evidence="3 4">JCM 12215</strain>
    </source>
</reference>
<organism evidence="3 4">
    <name type="scientific">Brevibacillus invocatus</name>
    <dbReference type="NCBI Taxonomy" id="173959"/>
    <lineage>
        <taxon>Bacteria</taxon>
        <taxon>Bacillati</taxon>
        <taxon>Bacillota</taxon>
        <taxon>Bacilli</taxon>
        <taxon>Bacillales</taxon>
        <taxon>Paenibacillaceae</taxon>
        <taxon>Brevibacillus</taxon>
    </lineage>
</organism>
<feature type="signal peptide" evidence="2">
    <location>
        <begin position="1"/>
        <end position="17"/>
    </location>
</feature>
<keyword evidence="4" id="KW-1185">Reference proteome</keyword>
<dbReference type="EMBL" id="RHHR01000010">
    <property type="protein sequence ID" value="RNB75578.1"/>
    <property type="molecule type" value="Genomic_DNA"/>
</dbReference>
<feature type="region of interest" description="Disordered" evidence="1">
    <location>
        <begin position="24"/>
        <end position="48"/>
    </location>
</feature>
<name>A0A3M8CJ53_9BACL</name>
<evidence type="ECO:0000256" key="1">
    <source>
        <dbReference type="SAM" id="MobiDB-lite"/>
    </source>
</evidence>
<gene>
    <name evidence="3" type="ORF">EDM52_08375</name>
</gene>
<accession>A0A3M8CJ53</accession>
<protein>
    <recommendedName>
        <fullName evidence="5">Secreted protein</fullName>
    </recommendedName>
</protein>
<evidence type="ECO:0000313" key="4">
    <source>
        <dbReference type="Proteomes" id="UP000282028"/>
    </source>
</evidence>
<feature type="chain" id="PRO_5038371227" description="Secreted protein" evidence="2">
    <location>
        <begin position="18"/>
        <end position="282"/>
    </location>
</feature>
<dbReference type="RefSeq" id="WP_122908534.1">
    <property type="nucleotide sequence ID" value="NZ_CBCSBE010000001.1"/>
</dbReference>
<evidence type="ECO:0000313" key="3">
    <source>
        <dbReference type="EMBL" id="RNB75578.1"/>
    </source>
</evidence>
<sequence length="282" mass="30776">MKKSFLPAVVLSLTILAGCGNTDNSAHQTNNEHGESHAGHSAGTEQHSSDQGYLNAAFTFPAGSATANNETELSVQITDQKGVPVNDFEVNHEKLLHLIIVNHDLSYFSHIHPDFKGEGRFSINTQFPAGGDYKLFADFKPAGGSSTTLSEWVKIEGEPAAHTDLKADTKLVKEVGDKEVELAVSNTFAKEETILTFHLRDARTKAGIDNLEPYLGAVGHVVILSEDASQYLHVHPLDEKATGPEAQFATTFPQAGIYKIWGQFQHRGEVITVPYVVEVKER</sequence>
<dbReference type="AlphaFoldDB" id="A0A3M8CJ53"/>
<evidence type="ECO:0008006" key="5">
    <source>
        <dbReference type="Google" id="ProtNLM"/>
    </source>
</evidence>